<evidence type="ECO:0008006" key="4">
    <source>
        <dbReference type="Google" id="ProtNLM"/>
    </source>
</evidence>
<dbReference type="EMBL" id="CAATGM010000001">
    <property type="protein sequence ID" value="VNP51260.1"/>
    <property type="molecule type" value="Genomic_DNA"/>
</dbReference>
<accession>A0A4J1ZVL6</accession>
<organism evidence="3">
    <name type="scientific">Streptococcus pneumoniae</name>
    <dbReference type="NCBI Taxonomy" id="1313"/>
    <lineage>
        <taxon>Bacteria</taxon>
        <taxon>Bacillati</taxon>
        <taxon>Bacillota</taxon>
        <taxon>Bacilli</taxon>
        <taxon>Lactobacillales</taxon>
        <taxon>Streptococcaceae</taxon>
        <taxon>Streptococcus</taxon>
    </lineage>
</organism>
<evidence type="ECO:0000313" key="1">
    <source>
        <dbReference type="EMBL" id="VNP11544.1"/>
    </source>
</evidence>
<sequence length="335" mass="38599">MFNINDQSIIYVACPYFNKTGGTELVHQLVYSINHFGGKAIVAYYGSESAPNEVNPAFREYVSTFVDIKDVIDSLDNIIILPEINPDLAANLESIQKAVWWMSVDNYLKRNGILGSLEHFGLLRTIKLFVKGNIKIGGYRIDKEIPHLYQSEYAKQFLLAKGVKKYYRLSDYLNESYIQRSISTDTKKDVVLYNPKKGIEFTRELIKQAPELTFSPIENMSTEQVKKLLSKSKVYIDFGNHPGKDRFPREAAISGCCVITGKRGSAKYYKDIPIPDSYKFEDTVENIPNIIETLKSCLKNYDKHTVDFEKYQQYIKSEHDLFERDVKELFTRNRG</sequence>
<name>A0A4J1ZVL6_STREE</name>
<gene>
    <name evidence="1" type="ORF">SAMEA2696412_00211</name>
    <name evidence="2" type="ORF">SAMEA3309551_00078</name>
    <name evidence="3" type="ORF">SAMEA3309557_00036</name>
</gene>
<dbReference type="EMBL" id="CAATFZ010000001">
    <property type="protein sequence ID" value="VNP11544.1"/>
    <property type="molecule type" value="Genomic_DNA"/>
</dbReference>
<evidence type="ECO:0000313" key="3">
    <source>
        <dbReference type="EMBL" id="VNQ09925.1"/>
    </source>
</evidence>
<dbReference type="EMBL" id="CAATHO010000001">
    <property type="protein sequence ID" value="VNQ09925.1"/>
    <property type="molecule type" value="Genomic_DNA"/>
</dbReference>
<protein>
    <recommendedName>
        <fullName evidence="4">Glycosyltransferase family 1 protein</fullName>
    </recommendedName>
</protein>
<proteinExistence type="predicted"/>
<dbReference type="RefSeq" id="WP_050264023.1">
    <property type="nucleotide sequence ID" value="NZ_CFCR01000012.1"/>
</dbReference>
<reference evidence="3" key="1">
    <citation type="submission" date="2019-04" db="EMBL/GenBank/DDBJ databases">
        <authorList>
            <consortium name="Pathogen Informatics"/>
        </authorList>
    </citation>
    <scope>NUCLEOTIDE SEQUENCE</scope>
    <source>
        <strain evidence="3">GPSC40</strain>
    </source>
</reference>
<dbReference type="AlphaFoldDB" id="A0A4J1ZVL6"/>
<evidence type="ECO:0000313" key="2">
    <source>
        <dbReference type="EMBL" id="VNP51260.1"/>
    </source>
</evidence>